<sequence length="150" mass="14973">MNFENLPLLLVLALSVIGNNSSVAIAAAALLLLKLLGLGSWLGVVENHGLNVGVIILTAAVLAPLAAGKIDLIGLGNAFRSPAGVIAVAVGLAVAWIAGQGVSYMQGSPEIVTALMVGTLIGVCFFKGLAVGPLIAGGMVALIVGLLRLK</sequence>
<dbReference type="InterPro" id="IPR007382">
    <property type="entry name" value="UPF0756_TM"/>
</dbReference>
<dbReference type="PANTHER" id="PTHR38452">
    <property type="entry name" value="UPF0756 MEMBRANE PROTEIN YEAL"/>
    <property type="match status" value="1"/>
</dbReference>
<evidence type="ECO:0000256" key="2">
    <source>
        <dbReference type="ARBA" id="ARBA00022692"/>
    </source>
</evidence>
<keyword evidence="3 5" id="KW-1133">Transmembrane helix</keyword>
<comment type="caution">
    <text evidence="5">Lacks conserved residue(s) required for the propagation of feature annotation.</text>
</comment>
<dbReference type="HAMAP" id="MF_01874">
    <property type="entry name" value="UPF0756"/>
    <property type="match status" value="1"/>
</dbReference>
<feature type="transmembrane region" description="Helical" evidence="5">
    <location>
        <begin position="79"/>
        <end position="99"/>
    </location>
</feature>
<keyword evidence="7" id="KW-1185">Reference proteome</keyword>
<name>A0ABV2CN68_9RHOO</name>
<proteinExistence type="inferred from homology"/>
<comment type="similarity">
    <text evidence="5">Belongs to the UPF0756 family.</text>
</comment>
<evidence type="ECO:0000256" key="3">
    <source>
        <dbReference type="ARBA" id="ARBA00022989"/>
    </source>
</evidence>
<feature type="transmembrane region" description="Helical" evidence="5">
    <location>
        <begin position="111"/>
        <end position="144"/>
    </location>
</feature>
<dbReference type="Pfam" id="PF04284">
    <property type="entry name" value="DUF441"/>
    <property type="match status" value="1"/>
</dbReference>
<dbReference type="PANTHER" id="PTHR38452:SF1">
    <property type="entry name" value="UPF0756 MEMBRANE PROTEIN YEAL"/>
    <property type="match status" value="1"/>
</dbReference>
<evidence type="ECO:0000313" key="7">
    <source>
        <dbReference type="Proteomes" id="UP001548590"/>
    </source>
</evidence>
<keyword evidence="4 5" id="KW-0472">Membrane</keyword>
<reference evidence="6 7" key="1">
    <citation type="submission" date="2024-07" db="EMBL/GenBank/DDBJ databases">
        <title>Uliginosibacterium paludis KCTC:42655.</title>
        <authorList>
            <person name="Kim M.K."/>
        </authorList>
    </citation>
    <scope>NUCLEOTIDE SEQUENCE [LARGE SCALE GENOMIC DNA]</scope>
    <source>
        <strain evidence="6 7">KCTC 42655</strain>
    </source>
</reference>
<evidence type="ECO:0000256" key="1">
    <source>
        <dbReference type="ARBA" id="ARBA00022475"/>
    </source>
</evidence>
<feature type="transmembrane region" description="Helical" evidence="5">
    <location>
        <begin position="50"/>
        <end position="67"/>
    </location>
</feature>
<dbReference type="EMBL" id="JBEWLZ010000003">
    <property type="protein sequence ID" value="MET1489354.1"/>
    <property type="molecule type" value="Genomic_DNA"/>
</dbReference>
<organism evidence="6 7">
    <name type="scientific">Uliginosibacterium paludis</name>
    <dbReference type="NCBI Taxonomy" id="1615952"/>
    <lineage>
        <taxon>Bacteria</taxon>
        <taxon>Pseudomonadati</taxon>
        <taxon>Pseudomonadota</taxon>
        <taxon>Betaproteobacteria</taxon>
        <taxon>Rhodocyclales</taxon>
        <taxon>Zoogloeaceae</taxon>
        <taxon>Uliginosibacterium</taxon>
    </lineage>
</organism>
<evidence type="ECO:0000313" key="6">
    <source>
        <dbReference type="EMBL" id="MET1489354.1"/>
    </source>
</evidence>
<evidence type="ECO:0000256" key="4">
    <source>
        <dbReference type="ARBA" id="ARBA00023136"/>
    </source>
</evidence>
<accession>A0ABV2CN68</accession>
<dbReference type="Proteomes" id="UP001548590">
    <property type="component" value="Unassembled WGS sequence"/>
</dbReference>
<gene>
    <name evidence="6" type="ORF">ABVT11_05915</name>
</gene>
<keyword evidence="2 5" id="KW-0812">Transmembrane</keyword>
<evidence type="ECO:0000256" key="5">
    <source>
        <dbReference type="HAMAP-Rule" id="MF_01874"/>
    </source>
</evidence>
<protein>
    <recommendedName>
        <fullName evidence="5">UPF0756 membrane protein ABVT11_05915</fullName>
    </recommendedName>
</protein>
<dbReference type="RefSeq" id="WP_345925633.1">
    <property type="nucleotide sequence ID" value="NZ_JBDIVF010000002.1"/>
</dbReference>
<keyword evidence="1 5" id="KW-1003">Cell membrane</keyword>
<comment type="caution">
    <text evidence="6">The sequence shown here is derived from an EMBL/GenBank/DDBJ whole genome shotgun (WGS) entry which is preliminary data.</text>
</comment>
<comment type="subcellular location">
    <subcellularLocation>
        <location evidence="5">Cell membrane</location>
        <topology evidence="5">Multi-pass membrane protein</topology>
    </subcellularLocation>
</comment>